<protein>
    <recommendedName>
        <fullName evidence="1">N-sulphoglucosamine sulphohydrolase C-terminal domain-containing protein</fullName>
    </recommendedName>
</protein>
<dbReference type="SUPFAM" id="SSF48452">
    <property type="entry name" value="TPR-like"/>
    <property type="match status" value="1"/>
</dbReference>
<dbReference type="Pfam" id="PF13181">
    <property type="entry name" value="TPR_8"/>
    <property type="match status" value="1"/>
</dbReference>
<proteinExistence type="predicted"/>
<dbReference type="InterPro" id="IPR011990">
    <property type="entry name" value="TPR-like_helical_dom_sf"/>
</dbReference>
<sequence>FRNFMEEKNLMDKTLIIFTADHGESLGEHKESAHGFFIYDSDIRVPLIIRFPENKFQGSVITNQVRSIDIMPTILNMLGGRSPESVQGESMLPLILGKQGGEAFSAYSETYWPRYHYGWSELKSLRKGQYKFIDAPKPELYDILKDPGELNNLVNTKAALGHEMKRELEALMDKYSAEGIEEAGPKKIDNDSLVKLQALGYIGSFHASSKQKGEKLADPKDRIELYNEIKVAQFLVTEEKMDQAEKKIQDVLNKDPSVLEARYILGNIYSKQKKYDEAIEEFKKPLKLIPN</sequence>
<accession>X1CFT1</accession>
<feature type="non-terminal residue" evidence="2">
    <location>
        <position position="1"/>
    </location>
</feature>
<dbReference type="EMBL" id="BART01021018">
    <property type="protein sequence ID" value="GAG95123.1"/>
    <property type="molecule type" value="Genomic_DNA"/>
</dbReference>
<dbReference type="PANTHER" id="PTHR43751">
    <property type="entry name" value="SULFATASE"/>
    <property type="match status" value="1"/>
</dbReference>
<evidence type="ECO:0000259" key="1">
    <source>
        <dbReference type="Pfam" id="PF16347"/>
    </source>
</evidence>
<dbReference type="InterPro" id="IPR019734">
    <property type="entry name" value="TPR_rpt"/>
</dbReference>
<name>X1CFT1_9ZZZZ</name>
<dbReference type="SUPFAM" id="SSF53649">
    <property type="entry name" value="Alkaline phosphatase-like"/>
    <property type="match status" value="1"/>
</dbReference>
<dbReference type="Gene3D" id="3.40.720.10">
    <property type="entry name" value="Alkaline Phosphatase, subunit A"/>
    <property type="match status" value="1"/>
</dbReference>
<feature type="non-terminal residue" evidence="2">
    <location>
        <position position="291"/>
    </location>
</feature>
<dbReference type="PROSITE" id="PS50005">
    <property type="entry name" value="TPR"/>
    <property type="match status" value="1"/>
</dbReference>
<dbReference type="PROSITE" id="PS50293">
    <property type="entry name" value="TPR_REGION"/>
    <property type="match status" value="1"/>
</dbReference>
<dbReference type="Pfam" id="PF16347">
    <property type="entry name" value="SGSH_C"/>
    <property type="match status" value="1"/>
</dbReference>
<dbReference type="PANTHER" id="PTHR43751:SF3">
    <property type="entry name" value="SULFATASE N-TERMINAL DOMAIN-CONTAINING PROTEIN"/>
    <property type="match status" value="1"/>
</dbReference>
<evidence type="ECO:0000313" key="2">
    <source>
        <dbReference type="EMBL" id="GAG95123.1"/>
    </source>
</evidence>
<dbReference type="InterPro" id="IPR052701">
    <property type="entry name" value="GAG_Ulvan_Degrading_Sulfatases"/>
</dbReference>
<dbReference type="AlphaFoldDB" id="X1CFT1"/>
<gene>
    <name evidence="2" type="ORF">S01H4_38899</name>
</gene>
<reference evidence="2" key="1">
    <citation type="journal article" date="2014" name="Front. Microbiol.">
        <title>High frequency of phylogenetically diverse reductive dehalogenase-homologous genes in deep subseafloor sedimentary metagenomes.</title>
        <authorList>
            <person name="Kawai M."/>
            <person name="Futagami T."/>
            <person name="Toyoda A."/>
            <person name="Takaki Y."/>
            <person name="Nishi S."/>
            <person name="Hori S."/>
            <person name="Arai W."/>
            <person name="Tsubouchi T."/>
            <person name="Morono Y."/>
            <person name="Uchiyama I."/>
            <person name="Ito T."/>
            <person name="Fujiyama A."/>
            <person name="Inagaki F."/>
            <person name="Takami H."/>
        </authorList>
    </citation>
    <scope>NUCLEOTIDE SEQUENCE</scope>
    <source>
        <strain evidence="2">Expedition CK06-06</strain>
    </source>
</reference>
<dbReference type="InterPro" id="IPR017850">
    <property type="entry name" value="Alkaline_phosphatase_core_sf"/>
</dbReference>
<feature type="domain" description="N-sulphoglucosamine sulphohydrolase C-terminal" evidence="1">
    <location>
        <begin position="37"/>
        <end position="172"/>
    </location>
</feature>
<comment type="caution">
    <text evidence="2">The sequence shown here is derived from an EMBL/GenBank/DDBJ whole genome shotgun (WGS) entry which is preliminary data.</text>
</comment>
<dbReference type="Gene3D" id="1.25.40.10">
    <property type="entry name" value="Tetratricopeptide repeat domain"/>
    <property type="match status" value="1"/>
</dbReference>
<organism evidence="2">
    <name type="scientific">marine sediment metagenome</name>
    <dbReference type="NCBI Taxonomy" id="412755"/>
    <lineage>
        <taxon>unclassified sequences</taxon>
        <taxon>metagenomes</taxon>
        <taxon>ecological metagenomes</taxon>
    </lineage>
</organism>
<dbReference type="InterPro" id="IPR032506">
    <property type="entry name" value="SGSH_C"/>
</dbReference>